<gene>
    <name evidence="3" type="ORF">ACFOUP_04245</name>
</gene>
<feature type="chain" id="PRO_5046202213" evidence="2">
    <location>
        <begin position="24"/>
        <end position="93"/>
    </location>
</feature>
<comment type="caution">
    <text evidence="3">The sequence shown here is derived from an EMBL/GenBank/DDBJ whole genome shotgun (WGS) entry which is preliminary data.</text>
</comment>
<feature type="transmembrane region" description="Helical" evidence="1">
    <location>
        <begin position="49"/>
        <end position="70"/>
    </location>
</feature>
<name>A0ABV8EK12_9BACT</name>
<dbReference type="EMBL" id="JBHSAV010000009">
    <property type="protein sequence ID" value="MFC3975580.1"/>
    <property type="molecule type" value="Genomic_DNA"/>
</dbReference>
<feature type="signal peptide" evidence="2">
    <location>
        <begin position="1"/>
        <end position="23"/>
    </location>
</feature>
<keyword evidence="1" id="KW-1133">Transmembrane helix</keyword>
<proteinExistence type="predicted"/>
<organism evidence="3 4">
    <name type="scientific">Belliella kenyensis</name>
    <dbReference type="NCBI Taxonomy" id="1472724"/>
    <lineage>
        <taxon>Bacteria</taxon>
        <taxon>Pseudomonadati</taxon>
        <taxon>Bacteroidota</taxon>
        <taxon>Cytophagia</taxon>
        <taxon>Cytophagales</taxon>
        <taxon>Cyclobacteriaceae</taxon>
        <taxon>Belliella</taxon>
    </lineage>
</organism>
<dbReference type="RefSeq" id="WP_241296459.1">
    <property type="nucleotide sequence ID" value="NZ_JAKZGR010000014.1"/>
</dbReference>
<keyword evidence="1" id="KW-0472">Membrane</keyword>
<protein>
    <submittedName>
        <fullName evidence="3">Uncharacterized protein</fullName>
    </submittedName>
</protein>
<evidence type="ECO:0000256" key="1">
    <source>
        <dbReference type="SAM" id="Phobius"/>
    </source>
</evidence>
<keyword evidence="1" id="KW-0812">Transmembrane</keyword>
<keyword evidence="4" id="KW-1185">Reference proteome</keyword>
<evidence type="ECO:0000313" key="3">
    <source>
        <dbReference type="EMBL" id="MFC3975580.1"/>
    </source>
</evidence>
<evidence type="ECO:0000256" key="2">
    <source>
        <dbReference type="SAM" id="SignalP"/>
    </source>
</evidence>
<evidence type="ECO:0000313" key="4">
    <source>
        <dbReference type="Proteomes" id="UP001595766"/>
    </source>
</evidence>
<accession>A0ABV8EK12</accession>
<sequence>MNKIVQIGFMVLGVMMLSFQSMAQCAMCRASVENNVSNGETTIGAGLNTGILYLFTMPYLIAAVIGYFWYKNAKKRRLKELSNPLYRRRNAMM</sequence>
<reference evidence="4" key="1">
    <citation type="journal article" date="2019" name="Int. J. Syst. Evol. Microbiol.">
        <title>The Global Catalogue of Microorganisms (GCM) 10K type strain sequencing project: providing services to taxonomists for standard genome sequencing and annotation.</title>
        <authorList>
            <consortium name="The Broad Institute Genomics Platform"/>
            <consortium name="The Broad Institute Genome Sequencing Center for Infectious Disease"/>
            <person name="Wu L."/>
            <person name="Ma J."/>
        </authorList>
    </citation>
    <scope>NUCLEOTIDE SEQUENCE [LARGE SCALE GENOMIC DNA]</scope>
    <source>
        <strain evidence="4">CECT 8551</strain>
    </source>
</reference>
<keyword evidence="2" id="KW-0732">Signal</keyword>
<dbReference type="Proteomes" id="UP001595766">
    <property type="component" value="Unassembled WGS sequence"/>
</dbReference>